<name>A0A8S5P1V4_9CAUD</name>
<reference evidence="1" key="1">
    <citation type="journal article" date="2021" name="Proc. Natl. Acad. Sci. U.S.A.">
        <title>A Catalog of Tens of Thousands of Viruses from Human Metagenomes Reveals Hidden Associations with Chronic Diseases.</title>
        <authorList>
            <person name="Tisza M.J."/>
            <person name="Buck C.B."/>
        </authorList>
    </citation>
    <scope>NUCLEOTIDE SEQUENCE</scope>
    <source>
        <strain evidence="1">CtSx228</strain>
    </source>
</reference>
<protein>
    <submittedName>
        <fullName evidence="1">Uncharacterized protein</fullName>
    </submittedName>
</protein>
<proteinExistence type="predicted"/>
<accession>A0A8S5P1V4</accession>
<sequence length="122" mass="14125">MQKLIYGNGNTYEVHDETVCCPSGSANVRNYFEIYMPEKTMTFNQFEAFCKNEEAMDTLQLQDMEGDEILALSHYTVPAEIAKKRVTLYDNQTGKTTEEVRLYARMEQLTYIEQKLAELGLM</sequence>
<evidence type="ECO:0000313" key="1">
    <source>
        <dbReference type="EMBL" id="DAE01071.1"/>
    </source>
</evidence>
<dbReference type="EMBL" id="BK015318">
    <property type="protein sequence ID" value="DAE01071.1"/>
    <property type="molecule type" value="Genomic_DNA"/>
</dbReference>
<organism evidence="1">
    <name type="scientific">Siphoviridae sp. ctSx228</name>
    <dbReference type="NCBI Taxonomy" id="2825514"/>
    <lineage>
        <taxon>Viruses</taxon>
        <taxon>Duplodnaviria</taxon>
        <taxon>Heunggongvirae</taxon>
        <taxon>Uroviricota</taxon>
        <taxon>Caudoviricetes</taxon>
    </lineage>
</organism>